<dbReference type="GO" id="GO:0035597">
    <property type="term" value="F:tRNA-2-methylthio-N(6)-dimethylallyladenosine(37) synthase activity"/>
    <property type="evidence" value="ECO:0007669"/>
    <property type="project" value="UniProtKB-EC"/>
</dbReference>
<dbReference type="InterPro" id="IPR020612">
    <property type="entry name" value="Methylthiotransferase_CS"/>
</dbReference>
<dbReference type="InterPro" id="IPR006638">
    <property type="entry name" value="Elp3/MiaA/NifB-like_rSAM"/>
</dbReference>
<sequence>MYFYYNIKNMKDKNFYIENYGCQMNISDSDIITSILLKNGFTQSKNLDEANIILLNACSIREKAELTLKKRLEQLKFYKKNKKIWIGITGCFSKQIKKIFLEKKIVDFFVSPDSYREIHNFINYSIIGKKYFFYDSIKKKNETYADINIIKQKNKKITTFLSITRGCDNMCTFCIVPFTRGRERSTDPNSIIKECERLYQNGYKEIILLGQNVDSYLWIYNKKNINQNQKNVVDFSNLLDLLAKKNPMMRIRFSTSNPHDMSNKVLEVISKHKNICKHIHLPVQSGSNKILKLMNRKYTREKYLFLVKQIKNIIPECSISHDIISGFCNENEEDHQDTINLMKEIKYNYGYMFSYSPRPGTYAYRKLKDNVPKHIKKKRLQEIIDLQRKHSFYRMQEHLGKVEEVLIEGESKKNNQYWYGRNTQNLIVVFPKKHLNIGDLVHVKIKNTTSATLIGDICI</sequence>
<dbReference type="NCBIfam" id="TIGR00089">
    <property type="entry name" value="MiaB/RimO family radical SAM methylthiotransferase"/>
    <property type="match status" value="1"/>
</dbReference>
<dbReference type="AlphaFoldDB" id="A0A224AKM1"/>
<dbReference type="InterPro" id="IPR023404">
    <property type="entry name" value="rSAM_horseshoe"/>
</dbReference>
<evidence type="ECO:0000256" key="9">
    <source>
        <dbReference type="ARBA" id="ARBA00023014"/>
    </source>
</evidence>
<organism evidence="17 18">
    <name type="scientific">Blattabacterium cuenoti STAT</name>
    <dbReference type="NCBI Taxonomy" id="1457030"/>
    <lineage>
        <taxon>Bacteria</taxon>
        <taxon>Pseudomonadati</taxon>
        <taxon>Bacteroidota</taxon>
        <taxon>Flavobacteriia</taxon>
        <taxon>Flavobacteriales</taxon>
        <taxon>Blattabacteriaceae</taxon>
        <taxon>Blattabacterium</taxon>
    </lineage>
</organism>
<protein>
    <recommendedName>
        <fullName evidence="11">tRNA-2-methylthio-N(6)-dimethylallyladenosine synthase</fullName>
        <ecNumber evidence="10">2.8.4.3</ecNumber>
    </recommendedName>
    <alternativeName>
        <fullName evidence="13">(Dimethylallyl)adenosine tRNA methylthiotransferase MiaB</fullName>
    </alternativeName>
    <alternativeName>
        <fullName evidence="12">tRNA-i(6)A37 methylthiotransferase</fullName>
    </alternativeName>
</protein>
<evidence type="ECO:0000256" key="7">
    <source>
        <dbReference type="ARBA" id="ARBA00022723"/>
    </source>
</evidence>
<evidence type="ECO:0000256" key="1">
    <source>
        <dbReference type="ARBA" id="ARBA00001966"/>
    </source>
</evidence>
<dbReference type="SMART" id="SM00729">
    <property type="entry name" value="Elp3"/>
    <property type="match status" value="1"/>
</dbReference>
<feature type="domain" description="MTTase N-terminal" evidence="15">
    <location>
        <begin position="13"/>
        <end position="127"/>
    </location>
</feature>
<name>A0A224AKM1_9FLAO</name>
<evidence type="ECO:0000256" key="2">
    <source>
        <dbReference type="ARBA" id="ARBA00003234"/>
    </source>
</evidence>
<evidence type="ECO:0000256" key="4">
    <source>
        <dbReference type="ARBA" id="ARBA00022490"/>
    </source>
</evidence>
<dbReference type="FunFam" id="3.40.50.12160:FF:000003">
    <property type="entry name" value="CDK5 regulatory subunit-associated protein 1"/>
    <property type="match status" value="1"/>
</dbReference>
<dbReference type="SFLD" id="SFLDG01061">
    <property type="entry name" value="methylthiotransferase"/>
    <property type="match status" value="1"/>
</dbReference>
<evidence type="ECO:0000256" key="12">
    <source>
        <dbReference type="ARBA" id="ARBA00080698"/>
    </source>
</evidence>
<dbReference type="InterPro" id="IPR007197">
    <property type="entry name" value="rSAM"/>
</dbReference>
<dbReference type="Gene3D" id="3.80.30.20">
    <property type="entry name" value="tm_1862 like domain"/>
    <property type="match status" value="1"/>
</dbReference>
<dbReference type="Pfam" id="PF04055">
    <property type="entry name" value="Radical_SAM"/>
    <property type="match status" value="1"/>
</dbReference>
<keyword evidence="8" id="KW-0408">Iron</keyword>
<accession>A0A224AKM1</accession>
<comment type="cofactor">
    <cofactor evidence="1">
        <name>[4Fe-4S] cluster</name>
        <dbReference type="ChEBI" id="CHEBI:49883"/>
    </cofactor>
</comment>
<evidence type="ECO:0000256" key="10">
    <source>
        <dbReference type="ARBA" id="ARBA00033765"/>
    </source>
</evidence>
<keyword evidence="6" id="KW-0949">S-adenosyl-L-methionine</keyword>
<keyword evidence="3" id="KW-0004">4Fe-4S</keyword>
<dbReference type="PROSITE" id="PS51449">
    <property type="entry name" value="MTTASE_N"/>
    <property type="match status" value="1"/>
</dbReference>
<comment type="function">
    <text evidence="2">Catalyzes the methylthiolation of N6-(dimethylallyl)adenosine (i(6)A), leading to the formation of 2-methylthio-N6-(dimethylallyl)adenosine (ms(2)i(6)A) at position 37 in tRNAs that read codons beginning with uridine.</text>
</comment>
<proteinExistence type="predicted"/>
<dbReference type="InterPro" id="IPR013848">
    <property type="entry name" value="Methylthiotransferase_N"/>
</dbReference>
<dbReference type="InterPro" id="IPR002792">
    <property type="entry name" value="TRAM_dom"/>
</dbReference>
<keyword evidence="4" id="KW-0963">Cytoplasm</keyword>
<evidence type="ECO:0000256" key="6">
    <source>
        <dbReference type="ARBA" id="ARBA00022691"/>
    </source>
</evidence>
<reference evidence="17 18" key="1">
    <citation type="submission" date="2014-06" db="EMBL/GenBank/DDBJ databases">
        <title>Genome sequence of the intracellular symbiont Blattabacterium cuenoti, strain STAT from the wood feeding cockroach Salganea taiwanensis taiwanensis.</title>
        <authorList>
            <person name="Kinjo Y."/>
            <person name="Ohkuma M."/>
            <person name="Tokuda G."/>
        </authorList>
    </citation>
    <scope>NUCLEOTIDE SEQUENCE [LARGE SCALE GENOMIC DNA]</scope>
    <source>
        <strain evidence="17 18">STAT</strain>
    </source>
</reference>
<dbReference type="InterPro" id="IPR006463">
    <property type="entry name" value="MiaB_methiolase"/>
</dbReference>
<feature type="domain" description="TRAM" evidence="14">
    <location>
        <begin position="396"/>
        <end position="459"/>
    </location>
</feature>
<dbReference type="InterPro" id="IPR058240">
    <property type="entry name" value="rSAM_sf"/>
</dbReference>
<keyword evidence="5" id="KW-0808">Transferase</keyword>
<dbReference type="PROSITE" id="PS01278">
    <property type="entry name" value="MTTASE_RADICAL"/>
    <property type="match status" value="1"/>
</dbReference>
<dbReference type="SFLD" id="SFLDF00273">
    <property type="entry name" value="(dimethylallyl)adenosine_tRNA"/>
    <property type="match status" value="1"/>
</dbReference>
<dbReference type="InterPro" id="IPR005839">
    <property type="entry name" value="Methylthiotransferase"/>
</dbReference>
<dbReference type="NCBIfam" id="TIGR01574">
    <property type="entry name" value="miaB-methiolase"/>
    <property type="match status" value="1"/>
</dbReference>
<evidence type="ECO:0000256" key="3">
    <source>
        <dbReference type="ARBA" id="ARBA00022485"/>
    </source>
</evidence>
<evidence type="ECO:0000259" key="15">
    <source>
        <dbReference type="PROSITE" id="PS51449"/>
    </source>
</evidence>
<keyword evidence="9" id="KW-0411">Iron-sulfur</keyword>
<evidence type="ECO:0000313" key="17">
    <source>
        <dbReference type="EMBL" id="BBA17348.1"/>
    </source>
</evidence>
<dbReference type="PANTHER" id="PTHR43020">
    <property type="entry name" value="CDK5 REGULATORY SUBUNIT-ASSOCIATED PROTEIN 1"/>
    <property type="match status" value="1"/>
</dbReference>
<dbReference type="SFLD" id="SFLDS00029">
    <property type="entry name" value="Radical_SAM"/>
    <property type="match status" value="1"/>
</dbReference>
<gene>
    <name evidence="17" type="primary">miaB</name>
    <name evidence="17" type="ORF">STAT_431</name>
</gene>
<dbReference type="Pfam" id="PF00919">
    <property type="entry name" value="UPF0004"/>
    <property type="match status" value="1"/>
</dbReference>
<dbReference type="Pfam" id="PF01938">
    <property type="entry name" value="TRAM"/>
    <property type="match status" value="1"/>
</dbReference>
<dbReference type="CDD" id="cd01335">
    <property type="entry name" value="Radical_SAM"/>
    <property type="match status" value="1"/>
</dbReference>
<dbReference type="InterPro" id="IPR038135">
    <property type="entry name" value="Methylthiotransferase_N_sf"/>
</dbReference>
<dbReference type="Proteomes" id="UP000263619">
    <property type="component" value="Chromosome"/>
</dbReference>
<evidence type="ECO:0000256" key="13">
    <source>
        <dbReference type="ARBA" id="ARBA00081141"/>
    </source>
</evidence>
<feature type="domain" description="Radical SAM core" evidence="16">
    <location>
        <begin position="153"/>
        <end position="394"/>
    </location>
</feature>
<evidence type="ECO:0000313" key="18">
    <source>
        <dbReference type="Proteomes" id="UP000263619"/>
    </source>
</evidence>
<evidence type="ECO:0000256" key="8">
    <source>
        <dbReference type="ARBA" id="ARBA00023004"/>
    </source>
</evidence>
<dbReference type="SFLD" id="SFLDF00413">
    <property type="entry name" value="CDK5RAP1"/>
    <property type="match status" value="1"/>
</dbReference>
<dbReference type="SUPFAM" id="SSF102114">
    <property type="entry name" value="Radical SAM enzymes"/>
    <property type="match status" value="1"/>
</dbReference>
<dbReference type="GO" id="GO:0051539">
    <property type="term" value="F:4 iron, 4 sulfur cluster binding"/>
    <property type="evidence" value="ECO:0007669"/>
    <property type="project" value="UniProtKB-KW"/>
</dbReference>
<dbReference type="FunFam" id="3.80.30.20:FF:000001">
    <property type="entry name" value="tRNA-2-methylthio-N(6)-dimethylallyladenosine synthase 2"/>
    <property type="match status" value="1"/>
</dbReference>
<dbReference type="PROSITE" id="PS51918">
    <property type="entry name" value="RADICAL_SAM"/>
    <property type="match status" value="1"/>
</dbReference>
<evidence type="ECO:0000259" key="16">
    <source>
        <dbReference type="PROSITE" id="PS51918"/>
    </source>
</evidence>
<dbReference type="SFLD" id="SFLDG01082">
    <property type="entry name" value="B12-binding_domain_containing"/>
    <property type="match status" value="1"/>
</dbReference>
<keyword evidence="7" id="KW-0479">Metal-binding</keyword>
<dbReference type="PANTHER" id="PTHR43020:SF2">
    <property type="entry name" value="MITOCHONDRIAL TRNA METHYLTHIOTRANSFERASE CDK5RAP1"/>
    <property type="match status" value="1"/>
</dbReference>
<evidence type="ECO:0000256" key="11">
    <source>
        <dbReference type="ARBA" id="ARBA00068570"/>
    </source>
</evidence>
<evidence type="ECO:0000259" key="14">
    <source>
        <dbReference type="PROSITE" id="PS50926"/>
    </source>
</evidence>
<dbReference type="EC" id="2.8.4.3" evidence="10"/>
<dbReference type="GO" id="GO:0005829">
    <property type="term" value="C:cytosol"/>
    <property type="evidence" value="ECO:0007669"/>
    <property type="project" value="TreeGrafter"/>
</dbReference>
<dbReference type="EMBL" id="AP014608">
    <property type="protein sequence ID" value="BBA17348.1"/>
    <property type="molecule type" value="Genomic_DNA"/>
</dbReference>
<dbReference type="PROSITE" id="PS50926">
    <property type="entry name" value="TRAM"/>
    <property type="match status" value="1"/>
</dbReference>
<dbReference type="Gene3D" id="3.40.50.12160">
    <property type="entry name" value="Methylthiotransferase, N-terminal domain"/>
    <property type="match status" value="1"/>
</dbReference>
<dbReference type="GO" id="GO:0046872">
    <property type="term" value="F:metal ion binding"/>
    <property type="evidence" value="ECO:0007669"/>
    <property type="project" value="UniProtKB-KW"/>
</dbReference>
<keyword evidence="18" id="KW-1185">Reference proteome</keyword>
<evidence type="ECO:0000256" key="5">
    <source>
        <dbReference type="ARBA" id="ARBA00022679"/>
    </source>
</evidence>